<accession>A0AAV9G392</accession>
<dbReference type="PANTHER" id="PTHR33112">
    <property type="entry name" value="DOMAIN PROTEIN, PUTATIVE-RELATED"/>
    <property type="match status" value="1"/>
</dbReference>
<evidence type="ECO:0000259" key="1">
    <source>
        <dbReference type="Pfam" id="PF06985"/>
    </source>
</evidence>
<protein>
    <recommendedName>
        <fullName evidence="1">Heterokaryon incompatibility domain-containing protein</fullName>
    </recommendedName>
</protein>
<dbReference type="Pfam" id="PF06985">
    <property type="entry name" value="HET"/>
    <property type="match status" value="1"/>
</dbReference>
<dbReference type="Proteomes" id="UP001321760">
    <property type="component" value="Unassembled WGS sequence"/>
</dbReference>
<dbReference type="PANTHER" id="PTHR33112:SF16">
    <property type="entry name" value="HETEROKARYON INCOMPATIBILITY DOMAIN-CONTAINING PROTEIN"/>
    <property type="match status" value="1"/>
</dbReference>
<organism evidence="2 3">
    <name type="scientific">Podospora aff. communis PSN243</name>
    <dbReference type="NCBI Taxonomy" id="3040156"/>
    <lineage>
        <taxon>Eukaryota</taxon>
        <taxon>Fungi</taxon>
        <taxon>Dikarya</taxon>
        <taxon>Ascomycota</taxon>
        <taxon>Pezizomycotina</taxon>
        <taxon>Sordariomycetes</taxon>
        <taxon>Sordariomycetidae</taxon>
        <taxon>Sordariales</taxon>
        <taxon>Podosporaceae</taxon>
        <taxon>Podospora</taxon>
    </lineage>
</organism>
<name>A0AAV9G392_9PEZI</name>
<comment type="caution">
    <text evidence="2">The sequence shown here is derived from an EMBL/GenBank/DDBJ whole genome shotgun (WGS) entry which is preliminary data.</text>
</comment>
<feature type="domain" description="Heterokaryon incompatibility" evidence="1">
    <location>
        <begin position="220"/>
        <end position="382"/>
    </location>
</feature>
<dbReference type="AlphaFoldDB" id="A0AAV9G392"/>
<sequence>MSQNPPTPASASLCTLCQDFNIQSFALGSSRTRGYRLADVQSGAKLDPPCGFCALLFDIAKDLEPPMYFTSSIVSNGSRPADDVEMWVHLTASENYCSANVSQGHGLRVNRLLVEVGDRFGKVRQKSDEEVCFAADDGSAAASNGDIAGRYLGRDPSSSEVFSAIRSCIGECSDHAQCNETVSGIPDRDTQQPILPSRTIKIQDDGSLILSENNDLRGAYITATHRWNTETEACKTTTDNYRTRTEGRGLGPLPQLFNDMITVARHLGIRHLWIDSICIVQFGDGGADWDVESLKMAQYYQHSFLTIAGTMPMSTSASGILQPLPESFVPWASSLVRLPYRDPSHALAGHFFAYKRRTPLVNDYWASVRRTAILKRGWILQEWLLSRRILWYTPSGVFFECRGALPRTMNNEKIQLEAAPGEFRGHLELKPAFHHSNSEVIEFWYRAVEVYSGCELTKPQEDRVRAVAGVARGVYDILAEPGRREGEGEEKFRVLAGIWAHDLCHGLLWQVDDGQGEHSRVRVTTAPSWSWTSTMSRVIWPKQSQGVRSEAALVGVDALLSFDTRVRYTGAEYSYPSTCLPFDSANVFACLRLRGRLYPVHVWGYFTVKDLEKVKIATGWDGGVATSGRWRAICSPTKPEAVAGWASVEGMEEGPDLCADRGVAVHALLVSTRRLGGGWLSGMARTVLDILLLAEDERTGTYKRLGAGRIMDWGLIQEMMGADEEVIRLL</sequence>
<gene>
    <name evidence="2" type="ORF">QBC34DRAFT_452750</name>
</gene>
<keyword evidence="3" id="KW-1185">Reference proteome</keyword>
<dbReference type="EMBL" id="MU866001">
    <property type="protein sequence ID" value="KAK4443003.1"/>
    <property type="molecule type" value="Genomic_DNA"/>
</dbReference>
<evidence type="ECO:0000313" key="2">
    <source>
        <dbReference type="EMBL" id="KAK4443003.1"/>
    </source>
</evidence>
<dbReference type="InterPro" id="IPR010730">
    <property type="entry name" value="HET"/>
</dbReference>
<proteinExistence type="predicted"/>
<reference evidence="2" key="2">
    <citation type="submission" date="2023-05" db="EMBL/GenBank/DDBJ databases">
        <authorList>
            <consortium name="Lawrence Berkeley National Laboratory"/>
            <person name="Steindorff A."/>
            <person name="Hensen N."/>
            <person name="Bonometti L."/>
            <person name="Westerberg I."/>
            <person name="Brannstrom I.O."/>
            <person name="Guillou S."/>
            <person name="Cros-Aarteil S."/>
            <person name="Calhoun S."/>
            <person name="Haridas S."/>
            <person name="Kuo A."/>
            <person name="Mondo S."/>
            <person name="Pangilinan J."/>
            <person name="Riley R."/>
            <person name="Labutti K."/>
            <person name="Andreopoulos B."/>
            <person name="Lipzen A."/>
            <person name="Chen C."/>
            <person name="Yanf M."/>
            <person name="Daum C."/>
            <person name="Ng V."/>
            <person name="Clum A."/>
            <person name="Ohm R."/>
            <person name="Martin F."/>
            <person name="Silar P."/>
            <person name="Natvig D."/>
            <person name="Lalanne C."/>
            <person name="Gautier V."/>
            <person name="Ament-Velasquez S.L."/>
            <person name="Kruys A."/>
            <person name="Hutchinson M.I."/>
            <person name="Powell A.J."/>
            <person name="Barry K."/>
            <person name="Miller A.N."/>
            <person name="Grigoriev I.V."/>
            <person name="Debuchy R."/>
            <person name="Gladieux P."/>
            <person name="Thoren M.H."/>
            <person name="Johannesson H."/>
        </authorList>
    </citation>
    <scope>NUCLEOTIDE SEQUENCE</scope>
    <source>
        <strain evidence="2">PSN243</strain>
    </source>
</reference>
<reference evidence="2" key="1">
    <citation type="journal article" date="2023" name="Mol. Phylogenet. Evol.">
        <title>Genome-scale phylogeny and comparative genomics of the fungal order Sordariales.</title>
        <authorList>
            <person name="Hensen N."/>
            <person name="Bonometti L."/>
            <person name="Westerberg I."/>
            <person name="Brannstrom I.O."/>
            <person name="Guillou S."/>
            <person name="Cros-Aarteil S."/>
            <person name="Calhoun S."/>
            <person name="Haridas S."/>
            <person name="Kuo A."/>
            <person name="Mondo S."/>
            <person name="Pangilinan J."/>
            <person name="Riley R."/>
            <person name="LaButti K."/>
            <person name="Andreopoulos B."/>
            <person name="Lipzen A."/>
            <person name="Chen C."/>
            <person name="Yan M."/>
            <person name="Daum C."/>
            <person name="Ng V."/>
            <person name="Clum A."/>
            <person name="Steindorff A."/>
            <person name="Ohm R.A."/>
            <person name="Martin F."/>
            <person name="Silar P."/>
            <person name="Natvig D.O."/>
            <person name="Lalanne C."/>
            <person name="Gautier V."/>
            <person name="Ament-Velasquez S.L."/>
            <person name="Kruys A."/>
            <person name="Hutchinson M.I."/>
            <person name="Powell A.J."/>
            <person name="Barry K."/>
            <person name="Miller A.N."/>
            <person name="Grigoriev I.V."/>
            <person name="Debuchy R."/>
            <person name="Gladieux P."/>
            <person name="Hiltunen Thoren M."/>
            <person name="Johannesson H."/>
        </authorList>
    </citation>
    <scope>NUCLEOTIDE SEQUENCE</scope>
    <source>
        <strain evidence="2">PSN243</strain>
    </source>
</reference>
<evidence type="ECO:0000313" key="3">
    <source>
        <dbReference type="Proteomes" id="UP001321760"/>
    </source>
</evidence>